<dbReference type="InterPro" id="IPR053781">
    <property type="entry name" value="F-box_AtFBL13-like"/>
</dbReference>
<reference evidence="2" key="2">
    <citation type="journal article" date="2015" name="Data Brief">
        <title>Shoot transcriptome of the giant reed, Arundo donax.</title>
        <authorList>
            <person name="Barrero R.A."/>
            <person name="Guerrero F.D."/>
            <person name="Moolhuijzen P."/>
            <person name="Goolsby J.A."/>
            <person name="Tidwell J."/>
            <person name="Bellgard S.E."/>
            <person name="Bellgard M.I."/>
        </authorList>
    </citation>
    <scope>NUCLEOTIDE SEQUENCE</scope>
    <source>
        <tissue evidence="2">Shoot tissue taken approximately 20 cm above the soil surface</tissue>
    </source>
</reference>
<dbReference type="EMBL" id="GBRH01231885">
    <property type="protein sequence ID" value="JAD66010.1"/>
    <property type="molecule type" value="Transcribed_RNA"/>
</dbReference>
<dbReference type="InterPro" id="IPR036047">
    <property type="entry name" value="F-box-like_dom_sf"/>
</dbReference>
<evidence type="ECO:0000259" key="1">
    <source>
        <dbReference type="PROSITE" id="PS50181"/>
    </source>
</evidence>
<dbReference type="SUPFAM" id="SSF52047">
    <property type="entry name" value="RNI-like"/>
    <property type="match status" value="1"/>
</dbReference>
<dbReference type="InterPro" id="IPR032675">
    <property type="entry name" value="LRR_dom_sf"/>
</dbReference>
<dbReference type="Gene3D" id="1.20.1280.50">
    <property type="match status" value="1"/>
</dbReference>
<dbReference type="InterPro" id="IPR055357">
    <property type="entry name" value="LRR_At1g61320_AtMIF1"/>
</dbReference>
<dbReference type="Pfam" id="PF00646">
    <property type="entry name" value="F-box"/>
    <property type="match status" value="1"/>
</dbReference>
<dbReference type="PANTHER" id="PTHR32153">
    <property type="entry name" value="OJ000223_09.16 PROTEIN"/>
    <property type="match status" value="1"/>
</dbReference>
<reference evidence="2" key="1">
    <citation type="submission" date="2014-09" db="EMBL/GenBank/DDBJ databases">
        <authorList>
            <person name="Magalhaes I.L.F."/>
            <person name="Oliveira U."/>
            <person name="Santos F.R."/>
            <person name="Vidigal T.H.D.A."/>
            <person name="Brescovit A.D."/>
            <person name="Santos A.J."/>
        </authorList>
    </citation>
    <scope>NUCLEOTIDE SEQUENCE</scope>
    <source>
        <tissue evidence="2">Shoot tissue taken approximately 20 cm above the soil surface</tissue>
    </source>
</reference>
<evidence type="ECO:0000313" key="2">
    <source>
        <dbReference type="EMBL" id="JAD66010.1"/>
    </source>
</evidence>
<protein>
    <recommendedName>
        <fullName evidence="1">F-box domain-containing protein</fullName>
    </recommendedName>
</protein>
<accession>A0A0A9BXV8</accession>
<dbReference type="InterPro" id="IPR001810">
    <property type="entry name" value="F-box_dom"/>
</dbReference>
<feature type="domain" description="F-box" evidence="1">
    <location>
        <begin position="44"/>
        <end position="81"/>
    </location>
</feature>
<dbReference type="CDD" id="cd22160">
    <property type="entry name" value="F-box_AtFBL13-like"/>
    <property type="match status" value="1"/>
</dbReference>
<dbReference type="SUPFAM" id="SSF81383">
    <property type="entry name" value="F-box domain"/>
    <property type="match status" value="1"/>
</dbReference>
<name>A0A0A9BXV8_ARUDO</name>
<dbReference type="AlphaFoldDB" id="A0A0A9BXV8"/>
<dbReference type="PROSITE" id="PS50181">
    <property type="entry name" value="FBOX"/>
    <property type="match status" value="1"/>
</dbReference>
<organism evidence="2">
    <name type="scientific">Arundo donax</name>
    <name type="common">Giant reed</name>
    <name type="synonym">Donax arundinaceus</name>
    <dbReference type="NCBI Taxonomy" id="35708"/>
    <lineage>
        <taxon>Eukaryota</taxon>
        <taxon>Viridiplantae</taxon>
        <taxon>Streptophyta</taxon>
        <taxon>Embryophyta</taxon>
        <taxon>Tracheophyta</taxon>
        <taxon>Spermatophyta</taxon>
        <taxon>Magnoliopsida</taxon>
        <taxon>Liliopsida</taxon>
        <taxon>Poales</taxon>
        <taxon>Poaceae</taxon>
        <taxon>PACMAD clade</taxon>
        <taxon>Arundinoideae</taxon>
        <taxon>Arundineae</taxon>
        <taxon>Arundo</taxon>
    </lineage>
</organism>
<dbReference type="InterPro" id="IPR044997">
    <property type="entry name" value="F-box_plant"/>
</dbReference>
<proteinExistence type="predicted"/>
<sequence length="505" mass="58754">MASSSRQDSVEEAAEIEPVAAVEQTPEIEVAKAEDQVTQEHEEEDRLSKLPDDILMHILDRLKLLREAVRTSILSKRWRHLTGLHSEIVLDVKHYQPKVISSNYTLDELVQANMSVVKASKSILAHKSNRVISYLSITFYLRDESIDIVRSVENAMSNREVVRAEFKILPEMLEKYCTHDDKITYGRRFMAFMNACPRAFCGLTELRLYSLRLGKTDIPNVLETCEKLEYLCLQNCDAGIRSVLQIKHPQLLELTVIACAFETIELNWLPRLTHFTCQTWMPSSDTYPLSFGYVPQLLALILSNMASTLHQNLKLSEILRNAVIAELDLNFQCQRIWIQPEDPKILAPLLQNLQKVRLRFVHEECDLTWTVFFLEAAPLLKEINIQVWDHKCYSNEGDMYKQYREIFQKTSDHLNCKAHGDFKHYNLSRLTIEGLEVEDKFTRYIRQVMKAAVNLELVSLIESRTCGRCRFRPSRSYPRTDEERDKIRKQILDWRSSPVEIKFGI</sequence>
<dbReference type="Gene3D" id="3.80.10.10">
    <property type="entry name" value="Ribonuclease Inhibitor"/>
    <property type="match status" value="1"/>
</dbReference>
<dbReference type="Pfam" id="PF23622">
    <property type="entry name" value="LRR_At1g61320_AtMIF1"/>
    <property type="match status" value="1"/>
</dbReference>